<dbReference type="GO" id="GO:0004497">
    <property type="term" value="F:monooxygenase activity"/>
    <property type="evidence" value="ECO:0007669"/>
    <property type="project" value="UniProtKB-KW"/>
</dbReference>
<dbReference type="PRINTS" id="PR00465">
    <property type="entry name" value="EP450IV"/>
</dbReference>
<dbReference type="OrthoDB" id="1470350at2759"/>
<evidence type="ECO:0000256" key="3">
    <source>
        <dbReference type="ARBA" id="ARBA00022723"/>
    </source>
</evidence>
<keyword evidence="9" id="KW-1185">Reference proteome</keyword>
<keyword evidence="7" id="KW-0732">Signal</keyword>
<dbReference type="EMBL" id="KQ947428">
    <property type="protein sequence ID" value="KUJ10783.1"/>
    <property type="molecule type" value="Genomic_DNA"/>
</dbReference>
<dbReference type="GO" id="GO:0016705">
    <property type="term" value="F:oxidoreductase activity, acting on paired donors, with incorporation or reduction of molecular oxygen"/>
    <property type="evidence" value="ECO:0007669"/>
    <property type="project" value="InterPro"/>
</dbReference>
<evidence type="ECO:0000256" key="4">
    <source>
        <dbReference type="ARBA" id="ARBA00023004"/>
    </source>
</evidence>
<evidence type="ECO:0000313" key="8">
    <source>
        <dbReference type="EMBL" id="KUJ10783.1"/>
    </source>
</evidence>
<gene>
    <name evidence="8" type="ORF">LY89DRAFT_655607</name>
</gene>
<evidence type="ECO:0000256" key="7">
    <source>
        <dbReference type="SAM" id="SignalP"/>
    </source>
</evidence>
<keyword evidence="6" id="KW-0560">Oxidoreductase</keyword>
<feature type="binding site" description="axial binding residue" evidence="5">
    <location>
        <position position="450"/>
    </location>
    <ligand>
        <name>heme</name>
        <dbReference type="ChEBI" id="CHEBI:30413"/>
    </ligand>
    <ligandPart>
        <name>Fe</name>
        <dbReference type="ChEBI" id="CHEBI:18248"/>
    </ligandPart>
</feature>
<dbReference type="AlphaFoldDB" id="A0A194WS34"/>
<name>A0A194WS34_MOLSC</name>
<dbReference type="STRING" id="149040.A0A194WS34"/>
<comment type="cofactor">
    <cofactor evidence="1 5">
        <name>heme</name>
        <dbReference type="ChEBI" id="CHEBI:30413"/>
    </cofactor>
</comment>
<accession>A0A194WS34</accession>
<evidence type="ECO:0000256" key="1">
    <source>
        <dbReference type="ARBA" id="ARBA00001971"/>
    </source>
</evidence>
<dbReference type="Gene3D" id="1.10.630.10">
    <property type="entry name" value="Cytochrome P450"/>
    <property type="match status" value="1"/>
</dbReference>
<evidence type="ECO:0000256" key="5">
    <source>
        <dbReference type="PIRSR" id="PIRSR602403-1"/>
    </source>
</evidence>
<keyword evidence="5 6" id="KW-0349">Heme</keyword>
<evidence type="ECO:0000256" key="6">
    <source>
        <dbReference type="RuleBase" id="RU000461"/>
    </source>
</evidence>
<evidence type="ECO:0000256" key="2">
    <source>
        <dbReference type="ARBA" id="ARBA00010617"/>
    </source>
</evidence>
<dbReference type="Proteomes" id="UP000070700">
    <property type="component" value="Unassembled WGS sequence"/>
</dbReference>
<dbReference type="PANTHER" id="PTHR47582:SF1">
    <property type="entry name" value="P450, PUTATIVE (EUROFUNG)-RELATED"/>
    <property type="match status" value="1"/>
</dbReference>
<dbReference type="InterPro" id="IPR002403">
    <property type="entry name" value="Cyt_P450_E_grp-IV"/>
</dbReference>
<keyword evidence="6" id="KW-0503">Monooxygenase</keyword>
<proteinExistence type="inferred from homology"/>
<dbReference type="InterPro" id="IPR036396">
    <property type="entry name" value="Cyt_P450_sf"/>
</dbReference>
<dbReference type="InterPro" id="IPR017972">
    <property type="entry name" value="Cyt_P450_CS"/>
</dbReference>
<dbReference type="Pfam" id="PF00067">
    <property type="entry name" value="p450"/>
    <property type="match status" value="1"/>
</dbReference>
<sequence length="524" mass="59144">MSLILLISIVLLICYFISHRLSPEPDPREPPVISPQPPIIGHLLGLLKHQVFYFEKLAARSSTPVFSIWIFKYKIHIIADPNMISAMHRHSSPSFDPIIIAIAESIVGDSPNVLRLMHDPPPGAKETNHYMVDTHASLHESVVPGPGLWEMNRRVLRKVTDIVNVIGSEFEEKTLWYWLWDSFTKATSEALFGFHHPLVKDSSLVQAVWEFDESQTTTMLVSRAVQYFLPSAGRMFVAQSRLRTAFKEFYSDPEKYNHPSVSALAKKRMEANLKHDVPMNETGNAAHSLLFVATTNAVPTIFWFLLLLFSKPAVVTELQINLEESGIVSFIGTKEGKRKMRIDHTKFYEKCPLLISAYNEAMRLTNIQSGTRVILEDFMLGAGAGEDQDQKRQGYLLKKGSLLTTPARITHLSQEVWGDDVAEFKPERWQNLTKMQKRAFIPFGGGKHLCPGRDFAFAEIVGTMAVMLLGFDVVGMDGEAIKLPEGNEMKFGVAGPDEEGKTMKVKIRRRVGWEDVIWEFGAMD</sequence>
<dbReference type="GO" id="GO:0020037">
    <property type="term" value="F:heme binding"/>
    <property type="evidence" value="ECO:0007669"/>
    <property type="project" value="InterPro"/>
</dbReference>
<keyword evidence="3 5" id="KW-0479">Metal-binding</keyword>
<feature type="chain" id="PRO_5008267468" evidence="7">
    <location>
        <begin position="24"/>
        <end position="524"/>
    </location>
</feature>
<dbReference type="KEGG" id="psco:LY89DRAFT_655607"/>
<feature type="signal peptide" evidence="7">
    <location>
        <begin position="1"/>
        <end position="23"/>
    </location>
</feature>
<keyword evidence="4 5" id="KW-0408">Iron</keyword>
<dbReference type="CDD" id="cd11040">
    <property type="entry name" value="CYP7_CYP8-like"/>
    <property type="match status" value="1"/>
</dbReference>
<dbReference type="InterPro" id="IPR001128">
    <property type="entry name" value="Cyt_P450"/>
</dbReference>
<dbReference type="InParanoid" id="A0A194WS34"/>
<dbReference type="RefSeq" id="XP_018065138.1">
    <property type="nucleotide sequence ID" value="XM_018212352.1"/>
</dbReference>
<evidence type="ECO:0000313" key="9">
    <source>
        <dbReference type="Proteomes" id="UP000070700"/>
    </source>
</evidence>
<dbReference type="InterPro" id="IPR053007">
    <property type="entry name" value="CYP450_monoxygenase_sec-met"/>
</dbReference>
<protein>
    <submittedName>
        <fullName evidence="8">Cytochrome P450</fullName>
    </submittedName>
</protein>
<organism evidence="8 9">
    <name type="scientific">Mollisia scopiformis</name>
    <name type="common">Conifer needle endophyte fungus</name>
    <name type="synonym">Phialocephala scopiformis</name>
    <dbReference type="NCBI Taxonomy" id="149040"/>
    <lineage>
        <taxon>Eukaryota</taxon>
        <taxon>Fungi</taxon>
        <taxon>Dikarya</taxon>
        <taxon>Ascomycota</taxon>
        <taxon>Pezizomycotina</taxon>
        <taxon>Leotiomycetes</taxon>
        <taxon>Helotiales</taxon>
        <taxon>Mollisiaceae</taxon>
        <taxon>Mollisia</taxon>
    </lineage>
</organism>
<dbReference type="PROSITE" id="PS00086">
    <property type="entry name" value="CYTOCHROME_P450"/>
    <property type="match status" value="1"/>
</dbReference>
<dbReference type="GeneID" id="28822078"/>
<reference evidence="8 9" key="1">
    <citation type="submission" date="2015-10" db="EMBL/GenBank/DDBJ databases">
        <title>Full genome of DAOMC 229536 Phialocephala scopiformis, a fungal endophyte of spruce producing the potent anti-insectan compound rugulosin.</title>
        <authorList>
            <consortium name="DOE Joint Genome Institute"/>
            <person name="Walker A.K."/>
            <person name="Frasz S.L."/>
            <person name="Seifert K.A."/>
            <person name="Miller J.D."/>
            <person name="Mondo S.J."/>
            <person name="Labutti K."/>
            <person name="Lipzen A."/>
            <person name="Dockter R."/>
            <person name="Kennedy M."/>
            <person name="Grigoriev I.V."/>
            <person name="Spatafora J.W."/>
        </authorList>
    </citation>
    <scope>NUCLEOTIDE SEQUENCE [LARGE SCALE GENOMIC DNA]</scope>
    <source>
        <strain evidence="8 9">CBS 120377</strain>
    </source>
</reference>
<dbReference type="SUPFAM" id="SSF48264">
    <property type="entry name" value="Cytochrome P450"/>
    <property type="match status" value="1"/>
</dbReference>
<dbReference type="PANTHER" id="PTHR47582">
    <property type="entry name" value="P450, PUTATIVE (EUROFUNG)-RELATED"/>
    <property type="match status" value="1"/>
</dbReference>
<comment type="similarity">
    <text evidence="2 6">Belongs to the cytochrome P450 family.</text>
</comment>
<dbReference type="GO" id="GO:0005506">
    <property type="term" value="F:iron ion binding"/>
    <property type="evidence" value="ECO:0007669"/>
    <property type="project" value="InterPro"/>
</dbReference>